<proteinExistence type="predicted"/>
<evidence type="ECO:0000313" key="2">
    <source>
        <dbReference type="Proteomes" id="UP000298050"/>
    </source>
</evidence>
<dbReference type="AlphaFoldDB" id="A0A4Z0M6S6"/>
<name>A0A4Z0M6S6_9GAMM</name>
<dbReference type="RefSeq" id="WP_135441251.1">
    <property type="nucleotide sequence ID" value="NZ_SRLE01000004.1"/>
</dbReference>
<sequence length="154" mass="16192">MPQKKQRTRAKRAATKDRVLQARIPTQLDDQLRGRAEQLGLSVSTVVRNVLLNTFDLVEDVVSDSARLGMTLCAPGSQPAVGSSADASPGPAVIAWQEATLNLNGVCEQCNTLLPRGERAAIGLPVQARPVLLCLACLAALSAGTPEPGKVPSE</sequence>
<dbReference type="EMBL" id="SRLE01000004">
    <property type="protein sequence ID" value="TGD75110.1"/>
    <property type="molecule type" value="Genomic_DNA"/>
</dbReference>
<dbReference type="Proteomes" id="UP000298050">
    <property type="component" value="Unassembled WGS sequence"/>
</dbReference>
<gene>
    <name evidence="1" type="ORF">E4634_03625</name>
</gene>
<organism evidence="1 2">
    <name type="scientific">Mangrovimicrobium sediminis</name>
    <dbReference type="NCBI Taxonomy" id="2562682"/>
    <lineage>
        <taxon>Bacteria</taxon>
        <taxon>Pseudomonadati</taxon>
        <taxon>Pseudomonadota</taxon>
        <taxon>Gammaproteobacteria</taxon>
        <taxon>Cellvibrionales</taxon>
        <taxon>Halieaceae</taxon>
        <taxon>Mangrovimicrobium</taxon>
    </lineage>
</organism>
<evidence type="ECO:0000313" key="1">
    <source>
        <dbReference type="EMBL" id="TGD75110.1"/>
    </source>
</evidence>
<keyword evidence="2" id="KW-1185">Reference proteome</keyword>
<comment type="caution">
    <text evidence="1">The sequence shown here is derived from an EMBL/GenBank/DDBJ whole genome shotgun (WGS) entry which is preliminary data.</text>
</comment>
<dbReference type="OrthoDB" id="6077054at2"/>
<protein>
    <submittedName>
        <fullName evidence="1">Uncharacterized protein</fullName>
    </submittedName>
</protein>
<accession>A0A4Z0M6S6</accession>
<reference evidence="1 2" key="1">
    <citation type="submission" date="2019-04" db="EMBL/GenBank/DDBJ databases">
        <title>Taxonomy of novel Haliea sp. from mangrove soil of West Coast of India.</title>
        <authorList>
            <person name="Verma A."/>
            <person name="Kumar P."/>
            <person name="Krishnamurthi S."/>
        </authorList>
    </citation>
    <scope>NUCLEOTIDE SEQUENCE [LARGE SCALE GENOMIC DNA]</scope>
    <source>
        <strain evidence="1 2">SAOS-164</strain>
    </source>
</reference>